<proteinExistence type="inferred from homology"/>
<evidence type="ECO:0000256" key="8">
    <source>
        <dbReference type="ARBA" id="ARBA00023224"/>
    </source>
</evidence>
<keyword evidence="5 9" id="KW-0297">G-protein coupled receptor</keyword>
<evidence type="ECO:0000256" key="2">
    <source>
        <dbReference type="ARBA" id="ARBA00022475"/>
    </source>
</evidence>
<gene>
    <name evidence="12" type="primary">Mas1_1</name>
    <name evidence="12" type="ORF">HIMHIM_R15408</name>
</gene>
<evidence type="ECO:0000256" key="4">
    <source>
        <dbReference type="ARBA" id="ARBA00022989"/>
    </source>
</evidence>
<evidence type="ECO:0000256" key="9">
    <source>
        <dbReference type="RuleBase" id="RU000688"/>
    </source>
</evidence>
<dbReference type="PANTHER" id="PTHR11334">
    <property type="entry name" value="MAS-RELATED G-PROTEIN COUPLED RECEPTOR"/>
    <property type="match status" value="1"/>
</dbReference>
<evidence type="ECO:0000259" key="11">
    <source>
        <dbReference type="PROSITE" id="PS50262"/>
    </source>
</evidence>
<dbReference type="InterPro" id="IPR026234">
    <property type="entry name" value="MRGPCRFAMILY"/>
</dbReference>
<dbReference type="PANTHER" id="PTHR11334:SF29">
    <property type="entry name" value="MAS-RELATED G-PROTEIN COUPLED RECEPTOR MEMBER X2"/>
    <property type="match status" value="1"/>
</dbReference>
<organism evidence="12 13">
    <name type="scientific">Himantopus himantopus</name>
    <name type="common">Black-winged stilt</name>
    <name type="synonym">Charadrius himantopus</name>
    <dbReference type="NCBI Taxonomy" id="225398"/>
    <lineage>
        <taxon>Eukaryota</taxon>
        <taxon>Metazoa</taxon>
        <taxon>Chordata</taxon>
        <taxon>Craniata</taxon>
        <taxon>Vertebrata</taxon>
        <taxon>Euteleostomi</taxon>
        <taxon>Archelosauria</taxon>
        <taxon>Archosauria</taxon>
        <taxon>Dinosauria</taxon>
        <taxon>Saurischia</taxon>
        <taxon>Theropoda</taxon>
        <taxon>Coelurosauria</taxon>
        <taxon>Aves</taxon>
        <taxon>Neognathae</taxon>
        <taxon>Neoaves</taxon>
        <taxon>Charadriiformes</taxon>
        <taxon>Recurvirostridae</taxon>
        <taxon>Himantopus</taxon>
    </lineage>
</organism>
<reference evidence="12 13" key="1">
    <citation type="submission" date="2019-09" db="EMBL/GenBank/DDBJ databases">
        <title>Bird 10,000 Genomes (B10K) Project - Family phase.</title>
        <authorList>
            <person name="Zhang G."/>
        </authorList>
    </citation>
    <scope>NUCLEOTIDE SEQUENCE [LARGE SCALE GENOMIC DNA]</scope>
    <source>
        <strain evidence="12">B10K-DU-002-13</strain>
        <tissue evidence="12">Muscle</tissue>
    </source>
</reference>
<keyword evidence="3 9" id="KW-0812">Transmembrane</keyword>
<feature type="transmembrane region" description="Helical" evidence="10">
    <location>
        <begin position="36"/>
        <end position="62"/>
    </location>
</feature>
<dbReference type="PROSITE" id="PS50262">
    <property type="entry name" value="G_PROTEIN_RECEP_F1_2"/>
    <property type="match status" value="1"/>
</dbReference>
<keyword evidence="4 10" id="KW-1133">Transmembrane helix</keyword>
<feature type="domain" description="G-protein coupled receptors family 1 profile" evidence="11">
    <location>
        <begin position="54"/>
        <end position="142"/>
    </location>
</feature>
<comment type="similarity">
    <text evidence="9">Belongs to the G-protein coupled receptor 1 family.</text>
</comment>
<dbReference type="Gene3D" id="1.20.1070.10">
    <property type="entry name" value="Rhodopsin 7-helix transmembrane proteins"/>
    <property type="match status" value="1"/>
</dbReference>
<feature type="non-terminal residue" evidence="12">
    <location>
        <position position="142"/>
    </location>
</feature>
<dbReference type="PROSITE" id="PS00237">
    <property type="entry name" value="G_PROTEIN_RECEP_F1_1"/>
    <property type="match status" value="1"/>
</dbReference>
<comment type="subcellular location">
    <subcellularLocation>
        <location evidence="1">Cell membrane</location>
        <topology evidence="1">Multi-pass membrane protein</topology>
    </subcellularLocation>
</comment>
<dbReference type="Pfam" id="PF00001">
    <property type="entry name" value="7tm_1"/>
    <property type="match status" value="1"/>
</dbReference>
<evidence type="ECO:0000256" key="10">
    <source>
        <dbReference type="SAM" id="Phobius"/>
    </source>
</evidence>
<dbReference type="GO" id="GO:0004930">
    <property type="term" value="F:G protein-coupled receptor activity"/>
    <property type="evidence" value="ECO:0007669"/>
    <property type="project" value="UniProtKB-KW"/>
</dbReference>
<evidence type="ECO:0000256" key="5">
    <source>
        <dbReference type="ARBA" id="ARBA00023040"/>
    </source>
</evidence>
<keyword evidence="7 9" id="KW-0675">Receptor</keyword>
<evidence type="ECO:0000256" key="7">
    <source>
        <dbReference type="ARBA" id="ARBA00023170"/>
    </source>
</evidence>
<dbReference type="GO" id="GO:0005886">
    <property type="term" value="C:plasma membrane"/>
    <property type="evidence" value="ECO:0007669"/>
    <property type="project" value="UniProtKB-SubCell"/>
</dbReference>
<evidence type="ECO:0000256" key="6">
    <source>
        <dbReference type="ARBA" id="ARBA00023136"/>
    </source>
</evidence>
<feature type="non-terminal residue" evidence="12">
    <location>
        <position position="1"/>
    </location>
</feature>
<name>A0A7L1L6A1_HIMHI</name>
<dbReference type="Proteomes" id="UP000571567">
    <property type="component" value="Unassembled WGS sequence"/>
</dbReference>
<protein>
    <submittedName>
        <fullName evidence="12">MAS protein</fullName>
    </submittedName>
</protein>
<evidence type="ECO:0000256" key="1">
    <source>
        <dbReference type="ARBA" id="ARBA00004651"/>
    </source>
</evidence>
<evidence type="ECO:0000313" key="12">
    <source>
        <dbReference type="EMBL" id="NXN70641.1"/>
    </source>
</evidence>
<dbReference type="PRINTS" id="PR00237">
    <property type="entry name" value="GPCRRHODOPSN"/>
</dbReference>
<feature type="transmembrane region" description="Helical" evidence="10">
    <location>
        <begin position="110"/>
        <end position="130"/>
    </location>
</feature>
<sequence>ETNTTNLYLSYIENYINFEYVDFQAVEGYRCMKQNYMLAIPSVFIGICLWGLVGNMVVLCFLGCQMKKNPFTVYVLNLAIADFSLLLFLLVILTLYIISTAYDNSFQYHLSYYILMVLFLFCYYASMYLLTAMSIERCACVL</sequence>
<dbReference type="InterPro" id="IPR017452">
    <property type="entry name" value="GPCR_Rhodpsn_7TM"/>
</dbReference>
<dbReference type="EMBL" id="VXBK01006799">
    <property type="protein sequence ID" value="NXN70641.1"/>
    <property type="molecule type" value="Genomic_DNA"/>
</dbReference>
<accession>A0A7L1L6A1</accession>
<dbReference type="OrthoDB" id="9896011at2759"/>
<keyword evidence="8 9" id="KW-0807">Transducer</keyword>
<comment type="caution">
    <text evidence="12">The sequence shown here is derived from an EMBL/GenBank/DDBJ whole genome shotgun (WGS) entry which is preliminary data.</text>
</comment>
<dbReference type="InterPro" id="IPR000276">
    <property type="entry name" value="GPCR_Rhodpsn"/>
</dbReference>
<dbReference type="AlphaFoldDB" id="A0A7L1L6A1"/>
<keyword evidence="6 10" id="KW-0472">Membrane</keyword>
<feature type="transmembrane region" description="Helical" evidence="10">
    <location>
        <begin position="74"/>
        <end position="98"/>
    </location>
</feature>
<keyword evidence="2" id="KW-1003">Cell membrane</keyword>
<dbReference type="SUPFAM" id="SSF81321">
    <property type="entry name" value="Family A G protein-coupled receptor-like"/>
    <property type="match status" value="1"/>
</dbReference>
<evidence type="ECO:0000256" key="3">
    <source>
        <dbReference type="ARBA" id="ARBA00022692"/>
    </source>
</evidence>
<keyword evidence="13" id="KW-1185">Reference proteome</keyword>
<evidence type="ECO:0000313" key="13">
    <source>
        <dbReference type="Proteomes" id="UP000571567"/>
    </source>
</evidence>